<dbReference type="InterPro" id="IPR036554">
    <property type="entry name" value="GHMP_kinase_C_sf"/>
</dbReference>
<dbReference type="PANTHER" id="PTHR43290:SF2">
    <property type="entry name" value="MEVALONATE KINASE"/>
    <property type="match status" value="1"/>
</dbReference>
<comment type="pathway">
    <text evidence="9">Isoprenoid biosynthesis; isopentenyl diphosphate biosynthesis via mevalonate pathway; isopentenyl diphosphate from (R)-mevalonate: step 1/3.</text>
</comment>
<keyword evidence="2" id="KW-0444">Lipid biosynthesis</keyword>
<dbReference type="InterPro" id="IPR006205">
    <property type="entry name" value="Mev_gal_kin"/>
</dbReference>
<dbReference type="Gene3D" id="3.30.70.890">
    <property type="entry name" value="GHMP kinase, C-terminal domain"/>
    <property type="match status" value="1"/>
</dbReference>
<evidence type="ECO:0000259" key="11">
    <source>
        <dbReference type="Pfam" id="PF08544"/>
    </source>
</evidence>
<evidence type="ECO:0000256" key="7">
    <source>
        <dbReference type="ARBA" id="ARBA00022842"/>
    </source>
</evidence>
<dbReference type="GO" id="GO:0019287">
    <property type="term" value="P:isopentenyl diphosphate biosynthetic process, mevalonate pathway"/>
    <property type="evidence" value="ECO:0007669"/>
    <property type="project" value="TreeGrafter"/>
</dbReference>
<dbReference type="InterPro" id="IPR006204">
    <property type="entry name" value="GHMP_kinase_N_dom"/>
</dbReference>
<reference evidence="12" key="1">
    <citation type="submission" date="2022-12" db="EMBL/GenBank/DDBJ databases">
        <title>Description and comparative metabolic analysis of Aerococcus sp. nov., isolated from the feces of a pig.</title>
        <authorList>
            <person name="Chang Y.-H."/>
        </authorList>
    </citation>
    <scope>NUCLEOTIDE SEQUENCE</scope>
    <source>
        <strain evidence="12">YH-aer222</strain>
    </source>
</reference>
<dbReference type="Proteomes" id="UP001146670">
    <property type="component" value="Unassembled WGS sequence"/>
</dbReference>
<proteinExistence type="predicted"/>
<evidence type="ECO:0000256" key="8">
    <source>
        <dbReference type="ARBA" id="ARBA00023098"/>
    </source>
</evidence>
<dbReference type="SUPFAM" id="SSF55060">
    <property type="entry name" value="GHMP Kinase, C-terminal domain"/>
    <property type="match status" value="1"/>
</dbReference>
<dbReference type="GO" id="GO:0005524">
    <property type="term" value="F:ATP binding"/>
    <property type="evidence" value="ECO:0007669"/>
    <property type="project" value="UniProtKB-KW"/>
</dbReference>
<keyword evidence="8" id="KW-0443">Lipid metabolism</keyword>
<dbReference type="InterPro" id="IPR014721">
    <property type="entry name" value="Ribsml_uS5_D2-typ_fold_subgr"/>
</dbReference>
<keyword evidence="4" id="KW-0547">Nucleotide-binding</keyword>
<name>A0A9X3FNL6_9LACT</name>
<evidence type="ECO:0000256" key="5">
    <source>
        <dbReference type="ARBA" id="ARBA00022777"/>
    </source>
</evidence>
<evidence type="ECO:0000313" key="12">
    <source>
        <dbReference type="EMBL" id="MCZ0725356.1"/>
    </source>
</evidence>
<evidence type="ECO:0000313" key="13">
    <source>
        <dbReference type="Proteomes" id="UP001146670"/>
    </source>
</evidence>
<comment type="caution">
    <text evidence="12">The sequence shown here is derived from an EMBL/GenBank/DDBJ whole genome shotgun (WGS) entry which is preliminary data.</text>
</comment>
<dbReference type="InterPro" id="IPR020568">
    <property type="entry name" value="Ribosomal_Su5_D2-typ_SF"/>
</dbReference>
<feature type="domain" description="GHMP kinase C-terminal" evidence="11">
    <location>
        <begin position="232"/>
        <end position="304"/>
    </location>
</feature>
<protein>
    <submittedName>
        <fullName evidence="12">Mevalonate kinase</fullName>
        <ecNumber evidence="12">2.7.1.36</ecNumber>
    </submittedName>
</protein>
<dbReference type="GO" id="GO:0004496">
    <property type="term" value="F:mevalonate kinase activity"/>
    <property type="evidence" value="ECO:0007669"/>
    <property type="project" value="UniProtKB-EC"/>
</dbReference>
<dbReference type="RefSeq" id="WP_268751677.1">
    <property type="nucleotide sequence ID" value="NZ_JAPRFQ010000001.1"/>
</dbReference>
<evidence type="ECO:0000256" key="9">
    <source>
        <dbReference type="ARBA" id="ARBA00029438"/>
    </source>
</evidence>
<gene>
    <name evidence="12" type="primary">mvk</name>
    <name evidence="12" type="ORF">OW157_02095</name>
</gene>
<organism evidence="12 13">
    <name type="scientific">Aerococcus kribbianus</name>
    <dbReference type="NCBI Taxonomy" id="2999064"/>
    <lineage>
        <taxon>Bacteria</taxon>
        <taxon>Bacillati</taxon>
        <taxon>Bacillota</taxon>
        <taxon>Bacilli</taxon>
        <taxon>Lactobacillales</taxon>
        <taxon>Aerococcaceae</taxon>
        <taxon>Aerococcus</taxon>
    </lineage>
</organism>
<keyword evidence="5 12" id="KW-0418">Kinase</keyword>
<dbReference type="Gene3D" id="3.30.230.10">
    <property type="match status" value="1"/>
</dbReference>
<dbReference type="SUPFAM" id="SSF54211">
    <property type="entry name" value="Ribosomal protein S5 domain 2-like"/>
    <property type="match status" value="1"/>
</dbReference>
<evidence type="ECO:0000259" key="10">
    <source>
        <dbReference type="Pfam" id="PF00288"/>
    </source>
</evidence>
<dbReference type="Pfam" id="PF00288">
    <property type="entry name" value="GHMP_kinases_N"/>
    <property type="match status" value="1"/>
</dbReference>
<evidence type="ECO:0000256" key="6">
    <source>
        <dbReference type="ARBA" id="ARBA00022840"/>
    </source>
</evidence>
<dbReference type="NCBIfam" id="TIGR00549">
    <property type="entry name" value="mevalon_kin"/>
    <property type="match status" value="1"/>
</dbReference>
<dbReference type="PANTHER" id="PTHR43290">
    <property type="entry name" value="MEVALONATE KINASE"/>
    <property type="match status" value="1"/>
</dbReference>
<dbReference type="Pfam" id="PF08544">
    <property type="entry name" value="GHMP_kinases_C"/>
    <property type="match status" value="1"/>
</dbReference>
<keyword evidence="6" id="KW-0067">ATP-binding</keyword>
<keyword evidence="13" id="KW-1185">Reference proteome</keyword>
<evidence type="ECO:0000256" key="4">
    <source>
        <dbReference type="ARBA" id="ARBA00022741"/>
    </source>
</evidence>
<evidence type="ECO:0000256" key="1">
    <source>
        <dbReference type="ARBA" id="ARBA00022490"/>
    </source>
</evidence>
<dbReference type="EC" id="2.7.1.36" evidence="12"/>
<dbReference type="PRINTS" id="PR00959">
    <property type="entry name" value="MEVGALKINASE"/>
</dbReference>
<dbReference type="AlphaFoldDB" id="A0A9X3FNL6"/>
<evidence type="ECO:0000256" key="3">
    <source>
        <dbReference type="ARBA" id="ARBA00022679"/>
    </source>
</evidence>
<keyword evidence="3 12" id="KW-0808">Transferase</keyword>
<dbReference type="InterPro" id="IPR013750">
    <property type="entry name" value="GHMP_kinase_C_dom"/>
</dbReference>
<keyword evidence="7" id="KW-0460">Magnesium</keyword>
<dbReference type="GO" id="GO:0005829">
    <property type="term" value="C:cytosol"/>
    <property type="evidence" value="ECO:0007669"/>
    <property type="project" value="TreeGrafter"/>
</dbReference>
<evidence type="ECO:0000256" key="2">
    <source>
        <dbReference type="ARBA" id="ARBA00022516"/>
    </source>
</evidence>
<keyword evidence="1" id="KW-0963">Cytoplasm</keyword>
<sequence length="318" mass="34195">MTGIGKAYGKIILMGEHSVVYGYPSIALPFKGAEITAKINSSDGEHWLDSQLYVGPLAKVPSNLANVSQLIAKLLSDHQLDQNLGLHIEVMSSIPAERGMGSSAAVACAIIRAFYDFIEANLDTDTLLAYADFAETICHGNPSGLDARLAALAKPLLYTKGQALKAFHFTTDYWLVVADTGIIGNTKQAVADLQSQHDSPHPTRSQAVNYYLHHLGDLVDQFKDQLILDKAQQRFESMAQLVSQAHHDLQALQVSSAELDYGVSMACQLGAGGAKMTGGGRGGCYYALAKSQEQALSLGQKLVEKGLAIKTWQVPFSS</sequence>
<accession>A0A9X3FNL6</accession>
<feature type="domain" description="GHMP kinase N-terminal" evidence="10">
    <location>
        <begin position="72"/>
        <end position="147"/>
    </location>
</feature>
<dbReference type="EMBL" id="JAPRFR010000001">
    <property type="protein sequence ID" value="MCZ0725356.1"/>
    <property type="molecule type" value="Genomic_DNA"/>
</dbReference>